<feature type="region of interest" description="Disordered" evidence="1">
    <location>
        <begin position="1"/>
        <end position="189"/>
    </location>
</feature>
<feature type="compositionally biased region" description="Pro residues" evidence="1">
    <location>
        <begin position="98"/>
        <end position="112"/>
    </location>
</feature>
<feature type="compositionally biased region" description="Pro residues" evidence="1">
    <location>
        <begin position="121"/>
        <end position="152"/>
    </location>
</feature>
<comment type="caution">
    <text evidence="2">The sequence shown here is derived from an EMBL/GenBank/DDBJ whole genome shotgun (WGS) entry which is preliminary data.</text>
</comment>
<accession>A0AB34JJK6</accession>
<dbReference type="AlphaFoldDB" id="A0AB34JJK6"/>
<sequence>MSCATASRFVWNHRHSEDLRPSPPSPPHTPPPLSSPPFASPSDPSPRAVRRAALPAETLHLPRKGPPRRVAQLPTIGLLAPYAPADPPSSPRFAPSPRLAPSPRRPPSPRLPHPSVRASPLQPPPSPPLASRAPPPPPPPPPPPHVAPPPLPEQREPAREGAAGGGSPPLCDSAEGRRGDVPLPGGLVRTCEPTCLLEEAEIPGLGGAHEPSSGRLEGECCDVTVGTQQGDGDGVQSSVVLSTEDQSPGEHAA</sequence>
<reference evidence="2 3" key="1">
    <citation type="journal article" date="2024" name="Science">
        <title>Giant polyketide synthase enzymes in the biosynthesis of giant marine polyether toxins.</title>
        <authorList>
            <person name="Fallon T.R."/>
            <person name="Shende V.V."/>
            <person name="Wierzbicki I.H."/>
            <person name="Pendleton A.L."/>
            <person name="Watervoot N.F."/>
            <person name="Auber R.P."/>
            <person name="Gonzalez D.J."/>
            <person name="Wisecaver J.H."/>
            <person name="Moore B.S."/>
        </authorList>
    </citation>
    <scope>NUCLEOTIDE SEQUENCE [LARGE SCALE GENOMIC DNA]</scope>
    <source>
        <strain evidence="2 3">12B1</strain>
    </source>
</reference>
<organism evidence="2 3">
    <name type="scientific">Prymnesium parvum</name>
    <name type="common">Toxic golden alga</name>
    <dbReference type="NCBI Taxonomy" id="97485"/>
    <lineage>
        <taxon>Eukaryota</taxon>
        <taxon>Haptista</taxon>
        <taxon>Haptophyta</taxon>
        <taxon>Prymnesiophyceae</taxon>
        <taxon>Prymnesiales</taxon>
        <taxon>Prymnesiaceae</taxon>
        <taxon>Prymnesium</taxon>
    </lineage>
</organism>
<feature type="region of interest" description="Disordered" evidence="1">
    <location>
        <begin position="202"/>
        <end position="253"/>
    </location>
</feature>
<dbReference type="EMBL" id="JBGBPQ010000008">
    <property type="protein sequence ID" value="KAL1521153.1"/>
    <property type="molecule type" value="Genomic_DNA"/>
</dbReference>
<evidence type="ECO:0000313" key="2">
    <source>
        <dbReference type="EMBL" id="KAL1521153.1"/>
    </source>
</evidence>
<evidence type="ECO:0000256" key="1">
    <source>
        <dbReference type="SAM" id="MobiDB-lite"/>
    </source>
</evidence>
<feature type="compositionally biased region" description="Low complexity" evidence="1">
    <location>
        <begin position="222"/>
        <end position="240"/>
    </location>
</feature>
<protein>
    <submittedName>
        <fullName evidence="2">Uncharacterized protein</fullName>
    </submittedName>
</protein>
<name>A0AB34JJK6_PRYPA</name>
<feature type="compositionally biased region" description="Pro residues" evidence="1">
    <location>
        <begin position="21"/>
        <end position="39"/>
    </location>
</feature>
<keyword evidence="3" id="KW-1185">Reference proteome</keyword>
<proteinExistence type="predicted"/>
<dbReference type="Proteomes" id="UP001515480">
    <property type="component" value="Unassembled WGS sequence"/>
</dbReference>
<evidence type="ECO:0000313" key="3">
    <source>
        <dbReference type="Proteomes" id="UP001515480"/>
    </source>
</evidence>
<gene>
    <name evidence="2" type="ORF">AB1Y20_022706</name>
</gene>